<dbReference type="Proteomes" id="UP000008207">
    <property type="component" value="Chromosome"/>
</dbReference>
<proteinExistence type="predicted"/>
<dbReference type="RefSeq" id="WP_015928262.1">
    <property type="nucleotide sequence ID" value="NC_011894.1"/>
</dbReference>
<keyword evidence="3" id="KW-1185">Reference proteome</keyword>
<dbReference type="InterPro" id="IPR054189">
    <property type="entry name" value="DUF6894"/>
</dbReference>
<evidence type="ECO:0000313" key="3">
    <source>
        <dbReference type="Proteomes" id="UP000008207"/>
    </source>
</evidence>
<evidence type="ECO:0000313" key="2">
    <source>
        <dbReference type="EMBL" id="ACL56567.1"/>
    </source>
</evidence>
<dbReference type="EMBL" id="CP001349">
    <property type="protein sequence ID" value="ACL56567.1"/>
    <property type="molecule type" value="Genomic_DNA"/>
</dbReference>
<gene>
    <name evidence="2" type="ordered locus">Mnod_1575</name>
</gene>
<dbReference type="AlphaFoldDB" id="B8IPR7"/>
<dbReference type="HOGENOM" id="CLU_163135_1_0_5"/>
<organism evidence="2 3">
    <name type="scientific">Methylobacterium nodulans (strain LMG 21967 / CNCM I-2342 / ORS 2060)</name>
    <dbReference type="NCBI Taxonomy" id="460265"/>
    <lineage>
        <taxon>Bacteria</taxon>
        <taxon>Pseudomonadati</taxon>
        <taxon>Pseudomonadota</taxon>
        <taxon>Alphaproteobacteria</taxon>
        <taxon>Hyphomicrobiales</taxon>
        <taxon>Methylobacteriaceae</taxon>
        <taxon>Methylobacterium</taxon>
    </lineage>
</organism>
<feature type="domain" description="DUF6894" evidence="1">
    <location>
        <begin position="5"/>
        <end position="72"/>
    </location>
</feature>
<name>B8IPR7_METNO</name>
<protein>
    <recommendedName>
        <fullName evidence="1">DUF6894 domain-containing protein</fullName>
    </recommendedName>
</protein>
<sequence>MAQCFHFDLTDGRTTIPDNEGVEADDLADALKQAEAAIQEMRLDGELASLGRGWKFIIRAGADTILVTIPIS</sequence>
<dbReference type="Pfam" id="PF21834">
    <property type="entry name" value="DUF6894"/>
    <property type="match status" value="1"/>
</dbReference>
<reference evidence="2 3" key="1">
    <citation type="submission" date="2009-01" db="EMBL/GenBank/DDBJ databases">
        <title>Complete sequence of chromosome of Methylobacterium nodulans ORS 2060.</title>
        <authorList>
            <consortium name="US DOE Joint Genome Institute"/>
            <person name="Lucas S."/>
            <person name="Copeland A."/>
            <person name="Lapidus A."/>
            <person name="Glavina del Rio T."/>
            <person name="Dalin E."/>
            <person name="Tice H."/>
            <person name="Bruce D."/>
            <person name="Goodwin L."/>
            <person name="Pitluck S."/>
            <person name="Sims D."/>
            <person name="Brettin T."/>
            <person name="Detter J.C."/>
            <person name="Han C."/>
            <person name="Larimer F."/>
            <person name="Land M."/>
            <person name="Hauser L."/>
            <person name="Kyrpides N."/>
            <person name="Ivanova N."/>
            <person name="Marx C.J."/>
            <person name="Richardson P."/>
        </authorList>
    </citation>
    <scope>NUCLEOTIDE SEQUENCE [LARGE SCALE GENOMIC DNA]</scope>
    <source>
        <strain evidence="3">LMG 21967 / CNCM I-2342 / ORS 2060</strain>
    </source>
</reference>
<dbReference type="OrthoDB" id="8020998at2"/>
<dbReference type="KEGG" id="mno:Mnod_1575"/>
<accession>B8IPR7</accession>
<evidence type="ECO:0000259" key="1">
    <source>
        <dbReference type="Pfam" id="PF21834"/>
    </source>
</evidence>